<evidence type="ECO:0000313" key="3">
    <source>
        <dbReference type="Proteomes" id="UP000076882"/>
    </source>
</evidence>
<evidence type="ECO:0000313" key="2">
    <source>
        <dbReference type="EMBL" id="KZU95954.1"/>
    </source>
</evidence>
<gene>
    <name evidence="2" type="ORF">Lp19_1233</name>
</gene>
<reference evidence="2 3" key="1">
    <citation type="submission" date="2016-03" db="EMBL/GenBank/DDBJ databases">
        <title>Comparative genomics of 54 Lactobacillus plantarum strains reveals genomic uncoupling from niche constraints.</title>
        <authorList>
            <person name="Martino M.E."/>
        </authorList>
    </citation>
    <scope>NUCLEOTIDE SEQUENCE [LARGE SCALE GENOMIC DNA]</scope>
    <source>
        <strain evidence="2 3">19.1</strain>
    </source>
</reference>
<keyword evidence="1" id="KW-0812">Transmembrane</keyword>
<proteinExistence type="predicted"/>
<protein>
    <submittedName>
        <fullName evidence="2">Uncharacterized protein</fullName>
    </submittedName>
</protein>
<feature type="transmembrane region" description="Helical" evidence="1">
    <location>
        <begin position="41"/>
        <end position="58"/>
    </location>
</feature>
<accession>A0A162ERC8</accession>
<dbReference type="EMBL" id="LUXM01000024">
    <property type="protein sequence ID" value="KZU95954.1"/>
    <property type="molecule type" value="Genomic_DNA"/>
</dbReference>
<dbReference type="PATRIC" id="fig|1590.201.peg.1013"/>
<sequence>MTAIFITLPSVAVQILRGTQHYEMVSAEILYRRAVQKDREIIITGTLIAILLVILIILL</sequence>
<keyword evidence="1" id="KW-1133">Transmembrane helix</keyword>
<organism evidence="2 3">
    <name type="scientific">Lactiplantibacillus plantarum</name>
    <name type="common">Lactobacillus plantarum</name>
    <dbReference type="NCBI Taxonomy" id="1590"/>
    <lineage>
        <taxon>Bacteria</taxon>
        <taxon>Bacillati</taxon>
        <taxon>Bacillota</taxon>
        <taxon>Bacilli</taxon>
        <taxon>Lactobacillales</taxon>
        <taxon>Lactobacillaceae</taxon>
        <taxon>Lactiplantibacillus</taxon>
    </lineage>
</organism>
<dbReference type="AlphaFoldDB" id="A0A162ERC8"/>
<name>A0A162ERC8_LACPN</name>
<comment type="caution">
    <text evidence="2">The sequence shown here is derived from an EMBL/GenBank/DDBJ whole genome shotgun (WGS) entry which is preliminary data.</text>
</comment>
<dbReference type="Proteomes" id="UP000076882">
    <property type="component" value="Unassembled WGS sequence"/>
</dbReference>
<evidence type="ECO:0000256" key="1">
    <source>
        <dbReference type="SAM" id="Phobius"/>
    </source>
</evidence>
<keyword evidence="1" id="KW-0472">Membrane</keyword>